<organism evidence="1 2">
    <name type="scientific">Psychroflexus planctonicus</name>
    <dbReference type="NCBI Taxonomy" id="1526575"/>
    <lineage>
        <taxon>Bacteria</taxon>
        <taxon>Pseudomonadati</taxon>
        <taxon>Bacteroidota</taxon>
        <taxon>Flavobacteriia</taxon>
        <taxon>Flavobacteriales</taxon>
        <taxon>Flavobacteriaceae</taxon>
        <taxon>Psychroflexus</taxon>
    </lineage>
</organism>
<sequence length="117" mass="13171">MPYRGGWVESAFRLKFLTTDWTIDSKRLNKSAYQKPLTSKPVTIASQIRIINAFTTNRKRPKVKTVIGSVKRISRGLTKIFNKAKRAATTSDVKKLSTETPGRILDNMTTKIAVTTN</sequence>
<reference evidence="2" key="1">
    <citation type="journal article" date="2019" name="Int. J. Syst. Evol. Microbiol.">
        <title>The Global Catalogue of Microorganisms (GCM) 10K type strain sequencing project: providing services to taxonomists for standard genome sequencing and annotation.</title>
        <authorList>
            <consortium name="The Broad Institute Genomics Platform"/>
            <consortium name="The Broad Institute Genome Sequencing Center for Infectious Disease"/>
            <person name="Wu L."/>
            <person name="Ma J."/>
        </authorList>
    </citation>
    <scope>NUCLEOTIDE SEQUENCE [LARGE SCALE GENOMIC DNA]</scope>
    <source>
        <strain evidence="2">CGMCC 1.12931</strain>
    </source>
</reference>
<gene>
    <name evidence="1" type="ORF">GCM10010832_18710</name>
</gene>
<evidence type="ECO:0000313" key="2">
    <source>
        <dbReference type="Proteomes" id="UP000599179"/>
    </source>
</evidence>
<comment type="caution">
    <text evidence="1">The sequence shown here is derived from an EMBL/GenBank/DDBJ whole genome shotgun (WGS) entry which is preliminary data.</text>
</comment>
<dbReference type="EMBL" id="BMGM01000007">
    <property type="protein sequence ID" value="GGE38688.1"/>
    <property type="molecule type" value="Genomic_DNA"/>
</dbReference>
<evidence type="ECO:0000313" key="1">
    <source>
        <dbReference type="EMBL" id="GGE38688.1"/>
    </source>
</evidence>
<keyword evidence="2" id="KW-1185">Reference proteome</keyword>
<accession>A0ABQ1SJ09</accession>
<name>A0ABQ1SJ09_9FLAO</name>
<dbReference type="Proteomes" id="UP000599179">
    <property type="component" value="Unassembled WGS sequence"/>
</dbReference>
<proteinExistence type="predicted"/>
<protein>
    <submittedName>
        <fullName evidence="1">Uncharacterized protein</fullName>
    </submittedName>
</protein>